<organism evidence="3 4">
    <name type="scientific">Pseudoalteromonas piratica</name>
    <dbReference type="NCBI Taxonomy" id="1348114"/>
    <lineage>
        <taxon>Bacteria</taxon>
        <taxon>Pseudomonadati</taxon>
        <taxon>Pseudomonadota</taxon>
        <taxon>Gammaproteobacteria</taxon>
        <taxon>Alteromonadales</taxon>
        <taxon>Pseudoalteromonadaceae</taxon>
        <taxon>Pseudoalteromonas</taxon>
    </lineage>
</organism>
<protein>
    <submittedName>
        <fullName evidence="3">Amino acid dehydrogenase</fullName>
    </submittedName>
</protein>
<evidence type="ECO:0000256" key="1">
    <source>
        <dbReference type="ARBA" id="ARBA00023002"/>
    </source>
</evidence>
<dbReference type="GO" id="GO:0016491">
    <property type="term" value="F:oxidoreductase activity"/>
    <property type="evidence" value="ECO:0007669"/>
    <property type="project" value="UniProtKB-KW"/>
</dbReference>
<dbReference type="HOGENOM" id="CLU_007884_9_0_6"/>
<reference evidence="3 4" key="1">
    <citation type="submission" date="2014-11" db="EMBL/GenBank/DDBJ databases">
        <title>Complete Genome Sequence of Pseudoalteromonas sp. Strain OCN003 Isolated from Kaneohe Bay, Oahu, Hawaii.</title>
        <authorList>
            <person name="Beurmann S."/>
            <person name="Videau P."/>
            <person name="Ushijima B."/>
            <person name="Smith A.M."/>
            <person name="Aeby G.S."/>
            <person name="Callahan S.M."/>
            <person name="Belcaid M."/>
        </authorList>
    </citation>
    <scope>NUCLEOTIDE SEQUENCE [LARGE SCALE GENOMIC DNA]</scope>
    <source>
        <strain evidence="3 4">OCN003</strain>
    </source>
</reference>
<dbReference type="InterPro" id="IPR036188">
    <property type="entry name" value="FAD/NAD-bd_sf"/>
</dbReference>
<dbReference type="SUPFAM" id="SSF51905">
    <property type="entry name" value="FAD/NAD(P)-binding domain"/>
    <property type="match status" value="1"/>
</dbReference>
<proteinExistence type="predicted"/>
<dbReference type="InterPro" id="IPR006076">
    <property type="entry name" value="FAD-dep_OxRdtase"/>
</dbReference>
<keyword evidence="4" id="KW-1185">Reference proteome</keyword>
<dbReference type="PANTHER" id="PTHR13847">
    <property type="entry name" value="SARCOSINE DEHYDROGENASE-RELATED"/>
    <property type="match status" value="1"/>
</dbReference>
<gene>
    <name evidence="3" type="ORF">OM33_13470</name>
</gene>
<dbReference type="eggNOG" id="COG0665">
    <property type="taxonomic scope" value="Bacteria"/>
</dbReference>
<dbReference type="Gene3D" id="3.50.50.60">
    <property type="entry name" value="FAD/NAD(P)-binding domain"/>
    <property type="match status" value="2"/>
</dbReference>
<dbReference type="STRING" id="1348114.OM33_13470"/>
<accession>A0A0A7EK96</accession>
<evidence type="ECO:0000313" key="3">
    <source>
        <dbReference type="EMBL" id="AIY66397.1"/>
    </source>
</evidence>
<keyword evidence="1" id="KW-0560">Oxidoreductase</keyword>
<feature type="domain" description="FAD dependent oxidoreductase" evidence="2">
    <location>
        <begin position="12"/>
        <end position="400"/>
    </location>
</feature>
<evidence type="ECO:0000313" key="4">
    <source>
        <dbReference type="Proteomes" id="UP000030341"/>
    </source>
</evidence>
<dbReference type="PANTHER" id="PTHR13847:SF289">
    <property type="entry name" value="GLYCINE OXIDASE"/>
    <property type="match status" value="1"/>
</dbReference>
<dbReference type="AlphaFoldDB" id="A0A0A7EK96"/>
<dbReference type="Pfam" id="PF01266">
    <property type="entry name" value="DAO"/>
    <property type="match status" value="1"/>
</dbReference>
<dbReference type="Proteomes" id="UP000030341">
    <property type="component" value="Chromosome 1"/>
</dbReference>
<dbReference type="SUPFAM" id="SSF54373">
    <property type="entry name" value="FAD-linked reductases, C-terminal domain"/>
    <property type="match status" value="1"/>
</dbReference>
<name>A0A0A7EK96_9GAMM</name>
<sequence length="420" mass="46653">MNNISSSVNQNVAVIGAGVIGISTAIRLQQLGYQVTLLDSKGISEGCSKGNAGHFATEQVFPLAQTSILPQLPKMLLDPKGALRISPSYLFKALPWFMRFLANMRPRVFNRNKDALKQLNQSAINAWQRLTKATNTESLFHLNGSLLTFESDSRKDALVTRAHYKKEGVNVKLLERHELDELQPGLHPAITHALYFTDVGHTCSPYKLNMALFDYAKSLGVNFKQVEVTSLFSNDSGITINANDNALVFDKLVMCTGAHSKALCKQLGYKVPLDTERGYHYMVSSEQMPTMPVVSFEKKFILTPMQEGLRLAGTVEFAGLSKAPTYRRADMLKQLGESIWPDMVDDHPAEDKKWMGFRPTLPDSLPVIGRAPKHNNVFFNFGHQHLGLTLAAISAELITAEVQDATPQIDLTPYSIARFN</sequence>
<dbReference type="GO" id="GO:0005737">
    <property type="term" value="C:cytoplasm"/>
    <property type="evidence" value="ECO:0007669"/>
    <property type="project" value="TreeGrafter"/>
</dbReference>
<dbReference type="EMBL" id="CP009888">
    <property type="protein sequence ID" value="AIY66397.1"/>
    <property type="molecule type" value="Genomic_DNA"/>
</dbReference>
<dbReference type="OrthoDB" id="9805337at2"/>
<dbReference type="KEGG" id="pseo:OM33_13470"/>
<dbReference type="Gene3D" id="3.30.9.10">
    <property type="entry name" value="D-Amino Acid Oxidase, subunit A, domain 2"/>
    <property type="match status" value="1"/>
</dbReference>
<evidence type="ECO:0000259" key="2">
    <source>
        <dbReference type="Pfam" id="PF01266"/>
    </source>
</evidence>